<dbReference type="EMBL" id="BEXD01000273">
    <property type="protein sequence ID" value="GBB85992.1"/>
    <property type="molecule type" value="Genomic_DNA"/>
</dbReference>
<gene>
    <name evidence="1" type="ORF">RclHR1_12430001</name>
</gene>
<organism evidence="1 2">
    <name type="scientific">Rhizophagus clarus</name>
    <dbReference type="NCBI Taxonomy" id="94130"/>
    <lineage>
        <taxon>Eukaryota</taxon>
        <taxon>Fungi</taxon>
        <taxon>Fungi incertae sedis</taxon>
        <taxon>Mucoromycota</taxon>
        <taxon>Glomeromycotina</taxon>
        <taxon>Glomeromycetes</taxon>
        <taxon>Glomerales</taxon>
        <taxon>Glomeraceae</taxon>
        <taxon>Rhizophagus</taxon>
    </lineage>
</organism>
<evidence type="ECO:0000313" key="2">
    <source>
        <dbReference type="Proteomes" id="UP000247702"/>
    </source>
</evidence>
<name>A0A2Z6QBY1_9GLOM</name>
<sequence length="108" mass="12385">MSRTMFIFSICRQPENPTTRQILGNKILKCPVNFRYCCNESFFEALPESLNGIISCTVLAITNNTSSDYLIDSSFVDKVKLEAKVNLIVNSNEPQRMKSECLHFNWNL</sequence>
<evidence type="ECO:0000313" key="1">
    <source>
        <dbReference type="EMBL" id="GBB85992.1"/>
    </source>
</evidence>
<proteinExistence type="predicted"/>
<reference evidence="1 2" key="1">
    <citation type="submission" date="2017-11" db="EMBL/GenBank/DDBJ databases">
        <title>The genome of Rhizophagus clarus HR1 reveals common genetic basis of auxotrophy among arbuscular mycorrhizal fungi.</title>
        <authorList>
            <person name="Kobayashi Y."/>
        </authorList>
    </citation>
    <scope>NUCLEOTIDE SEQUENCE [LARGE SCALE GENOMIC DNA]</scope>
    <source>
        <strain evidence="1 2">HR1</strain>
    </source>
</reference>
<dbReference type="Proteomes" id="UP000247702">
    <property type="component" value="Unassembled WGS sequence"/>
</dbReference>
<protein>
    <submittedName>
        <fullName evidence="1">Uncharacterized protein</fullName>
    </submittedName>
</protein>
<keyword evidence="2" id="KW-1185">Reference proteome</keyword>
<comment type="caution">
    <text evidence="1">The sequence shown here is derived from an EMBL/GenBank/DDBJ whole genome shotgun (WGS) entry which is preliminary data.</text>
</comment>
<accession>A0A2Z6QBY1</accession>
<dbReference type="AlphaFoldDB" id="A0A2Z6QBY1"/>